<gene>
    <name evidence="3" type="ORF">HYH02_009568</name>
</gene>
<dbReference type="EMBL" id="JAEHOD010000032">
    <property type="protein sequence ID" value="KAG2443158.1"/>
    <property type="molecule type" value="Genomic_DNA"/>
</dbReference>
<comment type="caution">
    <text evidence="3">The sequence shown here is derived from an EMBL/GenBank/DDBJ whole genome shotgun (WGS) entry which is preliminary data.</text>
</comment>
<dbReference type="PANTHER" id="PTHR45691:SF6">
    <property type="entry name" value="PROTEIN DIAPHANOUS"/>
    <property type="match status" value="1"/>
</dbReference>
<dbReference type="OrthoDB" id="539665at2759"/>
<feature type="compositionally biased region" description="Pro residues" evidence="1">
    <location>
        <begin position="422"/>
        <end position="431"/>
    </location>
</feature>
<evidence type="ECO:0000313" key="4">
    <source>
        <dbReference type="Proteomes" id="UP000613740"/>
    </source>
</evidence>
<keyword evidence="4" id="KW-1185">Reference proteome</keyword>
<protein>
    <recommendedName>
        <fullName evidence="2">Pherophorin domain-containing protein</fullName>
    </recommendedName>
</protein>
<feature type="compositionally biased region" description="Pro residues" evidence="1">
    <location>
        <begin position="209"/>
        <end position="221"/>
    </location>
</feature>
<dbReference type="AlphaFoldDB" id="A0A835W9G7"/>
<sequence length="673" mass="71092">MTVNGVQYLYCPVCIQWPRDGSNCALAGIAPAPPPPSARRGASGSTAGGTSGGVDKVCSGDRLASVIEGAGGVPVPGGINEVTPWHSGNSSRYCQWVRWKDGEMNPQPVLYSVRSGTKSCSTLDMSTMITVNGMSATCSAPRFDATTGAVAGCQSNDGTIFNECLWTLQVPRPGGVGWTGDVCVTPPQTTDAPPPPPKRGGGTAAKRAPPLPPQPPSPPDPCLLTGPSTESGGGGNTACADQASCLDLLFNSGECEWRGDPQGGSKLYLYCPVCLTWPRAGSACALSATSTIDYVCAGDELSTVLDPGSGVPVPGGVSVQTLWSPQTKYCQWVRWASDDTGLQTVYFSIKDGTGRCARRSPVELTVRGVSASCNVPRTNPFNGYAGCAGNDDVDNECLWSFQVPRPGGPGWTGGEVCVEPPAPVVAPGPPPPRRRAPTSTSKAAPPLPPDPPPPSPPPPPKRSSVPGKRMPNPPPPSKAPPQPSINKIPFPFCACKKRNVKNTPYRLVYQNSTNLQTLSDGKQRVRHCFNVDVVDCDSSTACCGMSIKKIELFAKGTCRSSVRLALFGGQSVTWTFTQNEYKGVTYTTFKLPTLNIQRDQVKRSGIDLCLVFTEPCATLEDFCWGSPGTCRATFFSIDENCCPTGDVATTKSGDQMEQIVGAPPVMEFDFHHH</sequence>
<evidence type="ECO:0000256" key="1">
    <source>
        <dbReference type="SAM" id="MobiDB-lite"/>
    </source>
</evidence>
<dbReference type="InterPro" id="IPR051412">
    <property type="entry name" value="Formin_Homology_Diaphanous_sf"/>
</dbReference>
<evidence type="ECO:0000259" key="2">
    <source>
        <dbReference type="Pfam" id="PF12499"/>
    </source>
</evidence>
<accession>A0A835W9G7</accession>
<dbReference type="GO" id="GO:0030041">
    <property type="term" value="P:actin filament polymerization"/>
    <property type="evidence" value="ECO:0007669"/>
    <property type="project" value="TreeGrafter"/>
</dbReference>
<feature type="compositionally biased region" description="Pro residues" evidence="1">
    <location>
        <begin position="471"/>
        <end position="483"/>
    </location>
</feature>
<dbReference type="Pfam" id="PF12499">
    <property type="entry name" value="DUF3707"/>
    <property type="match status" value="1"/>
</dbReference>
<feature type="compositionally biased region" description="Pro residues" evidence="1">
    <location>
        <begin position="445"/>
        <end position="461"/>
    </location>
</feature>
<organism evidence="3 4">
    <name type="scientific">Chlamydomonas schloesseri</name>
    <dbReference type="NCBI Taxonomy" id="2026947"/>
    <lineage>
        <taxon>Eukaryota</taxon>
        <taxon>Viridiplantae</taxon>
        <taxon>Chlorophyta</taxon>
        <taxon>core chlorophytes</taxon>
        <taxon>Chlorophyceae</taxon>
        <taxon>CS clade</taxon>
        <taxon>Chlamydomonadales</taxon>
        <taxon>Chlamydomonadaceae</taxon>
        <taxon>Chlamydomonas</taxon>
    </lineage>
</organism>
<feature type="region of interest" description="Disordered" evidence="1">
    <location>
        <begin position="33"/>
        <end position="53"/>
    </location>
</feature>
<dbReference type="GO" id="GO:0005884">
    <property type="term" value="C:actin filament"/>
    <property type="evidence" value="ECO:0007669"/>
    <property type="project" value="TreeGrafter"/>
</dbReference>
<proteinExistence type="predicted"/>
<dbReference type="Proteomes" id="UP000613740">
    <property type="component" value="Unassembled WGS sequence"/>
</dbReference>
<feature type="region of interest" description="Disordered" evidence="1">
    <location>
        <begin position="422"/>
        <end position="484"/>
    </location>
</feature>
<reference evidence="3" key="1">
    <citation type="journal article" date="2020" name="bioRxiv">
        <title>Comparative genomics of Chlamydomonas.</title>
        <authorList>
            <person name="Craig R.J."/>
            <person name="Hasan A.R."/>
            <person name="Ness R.W."/>
            <person name="Keightley P.D."/>
        </authorList>
    </citation>
    <scope>NUCLEOTIDE SEQUENCE</scope>
    <source>
        <strain evidence="3">CCAP 11/173</strain>
    </source>
</reference>
<evidence type="ECO:0000313" key="3">
    <source>
        <dbReference type="EMBL" id="KAG2443158.1"/>
    </source>
</evidence>
<dbReference type="InterPro" id="IPR024616">
    <property type="entry name" value="Pherophorin"/>
</dbReference>
<name>A0A835W9G7_9CHLO</name>
<feature type="domain" description="Pherophorin" evidence="2">
    <location>
        <begin position="490"/>
        <end position="643"/>
    </location>
</feature>
<dbReference type="PANTHER" id="PTHR45691">
    <property type="entry name" value="PROTEIN DIAPHANOUS"/>
    <property type="match status" value="1"/>
</dbReference>
<feature type="region of interest" description="Disordered" evidence="1">
    <location>
        <begin position="179"/>
        <end position="235"/>
    </location>
</feature>